<protein>
    <recommendedName>
        <fullName evidence="1">Zinc finger/thioredoxin putative domain-containing protein</fullName>
    </recommendedName>
</protein>
<dbReference type="Proteomes" id="UP000434052">
    <property type="component" value="Unassembled WGS sequence"/>
</dbReference>
<feature type="domain" description="Zinc finger/thioredoxin putative" evidence="1">
    <location>
        <begin position="1"/>
        <end position="34"/>
    </location>
</feature>
<dbReference type="RefSeq" id="WP_144306194.1">
    <property type="nucleotide sequence ID" value="NZ_CP039543.1"/>
</dbReference>
<dbReference type="InterPro" id="IPR011723">
    <property type="entry name" value="Znf/thioredoxin_put"/>
</dbReference>
<reference evidence="3 4" key="1">
    <citation type="submission" date="2018-06" db="EMBL/GenBank/DDBJ databases">
        <title>Complete genome of Desulfovibrio marinus P48SEP.</title>
        <authorList>
            <person name="Crispim J.S."/>
            <person name="Vidigal P.M.P."/>
            <person name="Silva L.C.F."/>
            <person name="Araujo L.C."/>
            <person name="Laguardia C.N."/>
            <person name="Dias R.S."/>
            <person name="Sousa M.P."/>
            <person name="Paula S.O."/>
            <person name="Silva C."/>
        </authorList>
    </citation>
    <scope>NUCLEOTIDE SEQUENCE [LARGE SCALE GENOMIC DNA]</scope>
    <source>
        <strain evidence="3 4">P48SEP</strain>
    </source>
</reference>
<organism evidence="3 4">
    <name type="scientific">Oceanidesulfovibrio marinus</name>
    <dbReference type="NCBI Taxonomy" id="370038"/>
    <lineage>
        <taxon>Bacteria</taxon>
        <taxon>Pseudomonadati</taxon>
        <taxon>Thermodesulfobacteriota</taxon>
        <taxon>Desulfovibrionia</taxon>
        <taxon>Desulfovibrionales</taxon>
        <taxon>Desulfovibrionaceae</taxon>
        <taxon>Oceanidesulfovibrio</taxon>
    </lineage>
</organism>
<dbReference type="Pfam" id="PF13717">
    <property type="entry name" value="Zn_ribbon_4"/>
    <property type="match status" value="1"/>
</dbReference>
<dbReference type="NCBIfam" id="TIGR02098">
    <property type="entry name" value="MJ0042_CXXC"/>
    <property type="match status" value="1"/>
</dbReference>
<evidence type="ECO:0000313" key="2">
    <source>
        <dbReference type="EMBL" id="QJT08589.1"/>
    </source>
</evidence>
<dbReference type="OrthoDB" id="5432773at2"/>
<keyword evidence="5" id="KW-1185">Reference proteome</keyword>
<evidence type="ECO:0000259" key="1">
    <source>
        <dbReference type="Pfam" id="PF13717"/>
    </source>
</evidence>
<name>A0A6P1ZGJ0_9BACT</name>
<dbReference type="Proteomes" id="UP000503251">
    <property type="component" value="Chromosome"/>
</dbReference>
<dbReference type="EMBL" id="QMIF01000010">
    <property type="protein sequence ID" value="TVM32577.1"/>
    <property type="molecule type" value="Genomic_DNA"/>
</dbReference>
<accession>A0A6P1ZGJ0</accession>
<proteinExistence type="predicted"/>
<evidence type="ECO:0000313" key="4">
    <source>
        <dbReference type="Proteomes" id="UP000434052"/>
    </source>
</evidence>
<evidence type="ECO:0000313" key="3">
    <source>
        <dbReference type="EMBL" id="TVM32577.1"/>
    </source>
</evidence>
<reference evidence="2 5" key="2">
    <citation type="submission" date="2019-04" db="EMBL/GenBank/DDBJ databases">
        <title>Isolation and culture of sulfate reducing bacteria from the cold seep of the South China Sea.</title>
        <authorList>
            <person name="Sun C."/>
            <person name="Liu R."/>
        </authorList>
    </citation>
    <scope>NUCLEOTIDE SEQUENCE [LARGE SCALE GENOMIC DNA]</scope>
    <source>
        <strain evidence="2 5">CS1</strain>
    </source>
</reference>
<dbReference type="AlphaFoldDB" id="A0A6P1ZGJ0"/>
<gene>
    <name evidence="3" type="ORF">DQK91_14990</name>
    <name evidence="2" type="ORF">E8L03_06480</name>
</gene>
<sequence>MRFKCNSCQRDLNIPDSKLPDAPKFKVKCPHCRKEIVVNRAEKGQDLGGEAMGKSGSVPYSTIEPEVFPPGASVAFLLISDKRWSEAAQNGLKQAEYYISQARGPEEAVLKLRLNEYDLVMVEDTPANQVVIEEIGTWTGLRRRSLNFILIGDEAASLDPQIAFRKAINSYLNINDAGRAETLMDNVIKGYGVYYRWFAQVQEVFS</sequence>
<evidence type="ECO:0000313" key="5">
    <source>
        <dbReference type="Proteomes" id="UP000503251"/>
    </source>
</evidence>
<dbReference type="EMBL" id="CP039543">
    <property type="protein sequence ID" value="QJT08589.1"/>
    <property type="molecule type" value="Genomic_DNA"/>
</dbReference>